<keyword evidence="5" id="KW-1185">Reference proteome</keyword>
<dbReference type="SUPFAM" id="SSF56601">
    <property type="entry name" value="beta-lactamase/transpeptidase-like"/>
    <property type="match status" value="1"/>
</dbReference>
<dbReference type="PANTHER" id="PTHR35333:SF5">
    <property type="entry name" value="CONSERVED LIPOPROTEIN LPQF-RELATED"/>
    <property type="match status" value="1"/>
</dbReference>
<proteinExistence type="predicted"/>
<feature type="chain" id="PRO_5039233961" description="Serine hydrolase" evidence="1">
    <location>
        <begin position="30"/>
        <end position="456"/>
    </location>
</feature>
<dbReference type="KEGG" id="mcee:MCEL_37400"/>
<dbReference type="Pfam" id="PF18042">
    <property type="entry name" value="ORF_12_N"/>
    <property type="match status" value="1"/>
</dbReference>
<protein>
    <recommendedName>
        <fullName evidence="6">Serine hydrolase</fullName>
    </recommendedName>
</protein>
<evidence type="ECO:0000259" key="3">
    <source>
        <dbReference type="Pfam" id="PF18042"/>
    </source>
</evidence>
<dbReference type="Gene3D" id="1.10.8.620">
    <property type="entry name" value="ORF12 helical bundle domain-like"/>
    <property type="match status" value="1"/>
</dbReference>
<evidence type="ECO:0000313" key="5">
    <source>
        <dbReference type="Proteomes" id="UP000466431"/>
    </source>
</evidence>
<organism evidence="4 5">
    <name type="scientific">Mycolicibacterium celeriflavum</name>
    <name type="common">Mycobacterium celeriflavum</name>
    <dbReference type="NCBI Taxonomy" id="1249101"/>
    <lineage>
        <taxon>Bacteria</taxon>
        <taxon>Bacillati</taxon>
        <taxon>Actinomycetota</taxon>
        <taxon>Actinomycetes</taxon>
        <taxon>Mycobacteriales</taxon>
        <taxon>Mycobacteriaceae</taxon>
        <taxon>Mycolicibacterium</taxon>
    </lineage>
</organism>
<evidence type="ECO:0008006" key="6">
    <source>
        <dbReference type="Google" id="ProtNLM"/>
    </source>
</evidence>
<reference evidence="4 5" key="1">
    <citation type="journal article" date="2019" name="Emerg. Microbes Infect.">
        <title>Comprehensive subspecies identification of 175 nontuberculous mycobacteria species based on 7547 genomic profiles.</title>
        <authorList>
            <person name="Matsumoto Y."/>
            <person name="Kinjo T."/>
            <person name="Motooka D."/>
            <person name="Nabeya D."/>
            <person name="Jung N."/>
            <person name="Uechi K."/>
            <person name="Horii T."/>
            <person name="Iida T."/>
            <person name="Fujita J."/>
            <person name="Nakamura S."/>
        </authorList>
    </citation>
    <scope>NUCLEOTIDE SEQUENCE [LARGE SCALE GENOMIC DNA]</scope>
    <source>
        <strain evidence="4 5">JCM 18439</strain>
    </source>
</reference>
<dbReference type="AlphaFoldDB" id="A0A7I7RNP0"/>
<dbReference type="InterPro" id="IPR000871">
    <property type="entry name" value="Beta-lactam_class-A"/>
</dbReference>
<dbReference type="Proteomes" id="UP000466431">
    <property type="component" value="Chromosome"/>
</dbReference>
<sequence length="456" mass="48994">MQVPLTSGRRNARRALALTVAVSVVVALAGCSKVDAPPADAAYGTPIEINTPQGLRAKQTLDMLNSDWPIGPVGVRTLAVPEKVDDIAFKLDRIWWDRPFTVTDVEIGAGQAKVGVLTSYGVAQEIDLRTNEAGLVDRLDVSLRPPVVDEWADVDAELTKSGARYSYQVSKVVADRCDVVAGTNTELSLPLASIFKLYVLLAVADAVKAGTLEWTDTLTITKRAKAVGSAGLEELPPGARVSVRTAAQQMISASDNMATDLLIARLGPGAVERALVAAGHHDPASMTPFPTMHELFSVGWGRPDLREQWRQAVEQGNPQVRAKLLKQTNSRPYEPDPKRTHTPASNFGAEWYGSAADICRVHIALQAAAVGEAAPVKDILAAIPGIDLDGSKWAYIGAKGGNLPGDLTFSWYAVDHTGQPWVVSFQLNWPRYRSPTAAGWLLSIVRQAFDLVPISG</sequence>
<dbReference type="Pfam" id="PF13354">
    <property type="entry name" value="Beta-lactamase2"/>
    <property type="match status" value="1"/>
</dbReference>
<name>A0A7I7RNP0_MYCCF</name>
<dbReference type="Gene3D" id="3.40.710.10">
    <property type="entry name" value="DD-peptidase/beta-lactamase superfamily"/>
    <property type="match status" value="1"/>
</dbReference>
<keyword evidence="1" id="KW-0732">Signal</keyword>
<dbReference type="EMBL" id="AP022591">
    <property type="protein sequence ID" value="BBY45445.1"/>
    <property type="molecule type" value="Genomic_DNA"/>
</dbReference>
<feature type="signal peptide" evidence="1">
    <location>
        <begin position="1"/>
        <end position="29"/>
    </location>
</feature>
<dbReference type="PANTHER" id="PTHR35333">
    <property type="entry name" value="BETA-LACTAMASE"/>
    <property type="match status" value="1"/>
</dbReference>
<evidence type="ECO:0000259" key="2">
    <source>
        <dbReference type="Pfam" id="PF13354"/>
    </source>
</evidence>
<dbReference type="GO" id="GO:0008800">
    <property type="term" value="F:beta-lactamase activity"/>
    <property type="evidence" value="ECO:0007669"/>
    <property type="project" value="InterPro"/>
</dbReference>
<gene>
    <name evidence="4" type="ORF">MCEL_37400</name>
</gene>
<dbReference type="InterPro" id="IPR045155">
    <property type="entry name" value="Beta-lactam_cat"/>
</dbReference>
<accession>A0A7I7RNP0</accession>
<dbReference type="OrthoDB" id="108135at2"/>
<feature type="domain" description="ORF 12 gene product N-terminal" evidence="3">
    <location>
        <begin position="50"/>
        <end position="136"/>
    </location>
</feature>
<dbReference type="GO" id="GO:0030655">
    <property type="term" value="P:beta-lactam antibiotic catabolic process"/>
    <property type="evidence" value="ECO:0007669"/>
    <property type="project" value="InterPro"/>
</dbReference>
<evidence type="ECO:0000313" key="4">
    <source>
        <dbReference type="EMBL" id="BBY45445.1"/>
    </source>
</evidence>
<evidence type="ECO:0000256" key="1">
    <source>
        <dbReference type="SAM" id="SignalP"/>
    </source>
</evidence>
<feature type="domain" description="Beta-lactamase class A catalytic" evidence="2">
    <location>
        <begin position="181"/>
        <end position="282"/>
    </location>
</feature>
<dbReference type="InterPro" id="IPR040846">
    <property type="entry name" value="ORF_12_N"/>
</dbReference>
<dbReference type="InterPro" id="IPR012338">
    <property type="entry name" value="Beta-lactam/transpept-like"/>
</dbReference>
<dbReference type="GO" id="GO:0046677">
    <property type="term" value="P:response to antibiotic"/>
    <property type="evidence" value="ECO:0007669"/>
    <property type="project" value="InterPro"/>
</dbReference>